<dbReference type="OrthoDB" id="5701146at2"/>
<dbReference type="RefSeq" id="WP_125012057.1">
    <property type="nucleotide sequence ID" value="NZ_RQVR01000004.1"/>
</dbReference>
<sequence length="145" mass="17199">MKINPKTGIDKLIFGMLQKDVEALYGKPSKSFKDEDENTVYLYNDQKLRLTFYKDEDFKLGYIVGSSQDLVLFDKKIIGRNVSDVQKELNTKDYATWEKEEFDTLENYFNESNWMIFQTEFNDVVKVEVGAIINNKDEFDWKFKK</sequence>
<dbReference type="EMBL" id="RQVR01000004">
    <property type="protein sequence ID" value="RRJ93014.1"/>
    <property type="molecule type" value="Genomic_DNA"/>
</dbReference>
<gene>
    <name evidence="1" type="ORF">EG849_05345</name>
</gene>
<evidence type="ECO:0000313" key="2">
    <source>
        <dbReference type="Proteomes" id="UP000271937"/>
    </source>
</evidence>
<keyword evidence="2" id="KW-1185">Reference proteome</keyword>
<comment type="caution">
    <text evidence="1">The sequence shown here is derived from an EMBL/GenBank/DDBJ whole genome shotgun (WGS) entry which is preliminary data.</text>
</comment>
<dbReference type="AlphaFoldDB" id="A0A3P3WEF0"/>
<accession>A0A3P3WEF0</accession>
<name>A0A3P3WEF0_9FLAO</name>
<organism evidence="1 2">
    <name type="scientific">Flavobacterium macacae</name>
    <dbReference type="NCBI Taxonomy" id="2488993"/>
    <lineage>
        <taxon>Bacteria</taxon>
        <taxon>Pseudomonadati</taxon>
        <taxon>Bacteroidota</taxon>
        <taxon>Flavobacteriia</taxon>
        <taxon>Flavobacteriales</taxon>
        <taxon>Flavobacteriaceae</taxon>
        <taxon>Flavobacterium</taxon>
    </lineage>
</organism>
<dbReference type="Proteomes" id="UP000271937">
    <property type="component" value="Unassembled WGS sequence"/>
</dbReference>
<evidence type="ECO:0000313" key="1">
    <source>
        <dbReference type="EMBL" id="RRJ93014.1"/>
    </source>
</evidence>
<reference evidence="1 2" key="1">
    <citation type="submission" date="2018-11" db="EMBL/GenBank/DDBJ databases">
        <title>Flavobacterium sp. nov., YIM 102600 draft genome.</title>
        <authorList>
            <person name="Li G."/>
            <person name="Jiang Y."/>
        </authorList>
    </citation>
    <scope>NUCLEOTIDE SEQUENCE [LARGE SCALE GENOMIC DNA]</scope>
    <source>
        <strain evidence="1 2">YIM 102600</strain>
    </source>
</reference>
<protein>
    <submittedName>
        <fullName evidence="1">Uncharacterized protein</fullName>
    </submittedName>
</protein>
<proteinExistence type="predicted"/>